<comment type="caution">
    <text evidence="1">The sequence shown here is derived from an EMBL/GenBank/DDBJ whole genome shotgun (WGS) entry which is preliminary data.</text>
</comment>
<sequence length="65" mass="6982">VKSSGGATDPAAIPRHNHTRNFKAFIDTLDSGGDFCISATEARKAVEVVLAIYKSAKEHKVVKLN</sequence>
<evidence type="ECO:0008006" key="2">
    <source>
        <dbReference type="Google" id="ProtNLM"/>
    </source>
</evidence>
<gene>
    <name evidence="1" type="ORF">LCGC14_2903270</name>
</gene>
<dbReference type="EMBL" id="LAZR01057229">
    <property type="protein sequence ID" value="KKK72497.1"/>
    <property type="molecule type" value="Genomic_DNA"/>
</dbReference>
<dbReference type="AlphaFoldDB" id="A0A0F8XTR9"/>
<dbReference type="Gene3D" id="3.30.360.10">
    <property type="entry name" value="Dihydrodipicolinate Reductase, domain 2"/>
    <property type="match status" value="1"/>
</dbReference>
<name>A0A0F8XTR9_9ZZZZ</name>
<proteinExistence type="predicted"/>
<feature type="non-terminal residue" evidence="1">
    <location>
        <position position="1"/>
    </location>
</feature>
<organism evidence="1">
    <name type="scientific">marine sediment metagenome</name>
    <dbReference type="NCBI Taxonomy" id="412755"/>
    <lineage>
        <taxon>unclassified sequences</taxon>
        <taxon>metagenomes</taxon>
        <taxon>ecological metagenomes</taxon>
    </lineage>
</organism>
<evidence type="ECO:0000313" key="1">
    <source>
        <dbReference type="EMBL" id="KKK72497.1"/>
    </source>
</evidence>
<accession>A0A0F8XTR9</accession>
<reference evidence="1" key="1">
    <citation type="journal article" date="2015" name="Nature">
        <title>Complex archaea that bridge the gap between prokaryotes and eukaryotes.</title>
        <authorList>
            <person name="Spang A."/>
            <person name="Saw J.H."/>
            <person name="Jorgensen S.L."/>
            <person name="Zaremba-Niedzwiedzka K."/>
            <person name="Martijn J."/>
            <person name="Lind A.E."/>
            <person name="van Eijk R."/>
            <person name="Schleper C."/>
            <person name="Guy L."/>
            <person name="Ettema T.J."/>
        </authorList>
    </citation>
    <scope>NUCLEOTIDE SEQUENCE</scope>
</reference>
<protein>
    <recommendedName>
        <fullName evidence="2">Gfo/Idh/MocA-like oxidoreductase C-terminal domain-containing protein</fullName>
    </recommendedName>
</protein>